<dbReference type="InterPro" id="IPR005804">
    <property type="entry name" value="FA_desaturase_dom"/>
</dbReference>
<feature type="transmembrane region" description="Helical" evidence="2">
    <location>
        <begin position="28"/>
        <end position="47"/>
    </location>
</feature>
<proteinExistence type="predicted"/>
<evidence type="ECO:0000256" key="1">
    <source>
        <dbReference type="SAM" id="MobiDB-lite"/>
    </source>
</evidence>
<evidence type="ECO:0000256" key="2">
    <source>
        <dbReference type="SAM" id="Phobius"/>
    </source>
</evidence>
<dbReference type="GO" id="GO:0006629">
    <property type="term" value="P:lipid metabolic process"/>
    <property type="evidence" value="ECO:0007669"/>
    <property type="project" value="InterPro"/>
</dbReference>
<name>A0A6A6QFQ7_9PEZI</name>
<dbReference type="OrthoDB" id="1461976at2759"/>
<dbReference type="EMBL" id="MU004197">
    <property type="protein sequence ID" value="KAF2490327.1"/>
    <property type="molecule type" value="Genomic_DNA"/>
</dbReference>
<evidence type="ECO:0000313" key="5">
    <source>
        <dbReference type="Proteomes" id="UP000799750"/>
    </source>
</evidence>
<dbReference type="PANTHER" id="PTHR32100">
    <property type="entry name" value="OMEGA-6 FATTY ACID DESATURASE, CHLOROPLASTIC"/>
    <property type="match status" value="1"/>
</dbReference>
<keyword evidence="2" id="KW-0472">Membrane</keyword>
<keyword evidence="5" id="KW-1185">Reference proteome</keyword>
<dbReference type="CDD" id="cd03507">
    <property type="entry name" value="Delta12-FADS-like"/>
    <property type="match status" value="1"/>
</dbReference>
<evidence type="ECO:0000259" key="3">
    <source>
        <dbReference type="Pfam" id="PF00487"/>
    </source>
</evidence>
<protein>
    <recommendedName>
        <fullName evidence="3">Fatty acid desaturase domain-containing protein</fullName>
    </recommendedName>
</protein>
<keyword evidence="2" id="KW-0812">Transmembrane</keyword>
<evidence type="ECO:0000313" key="4">
    <source>
        <dbReference type="EMBL" id="KAF2490327.1"/>
    </source>
</evidence>
<reference evidence="4" key="1">
    <citation type="journal article" date="2020" name="Stud. Mycol.">
        <title>101 Dothideomycetes genomes: a test case for predicting lifestyles and emergence of pathogens.</title>
        <authorList>
            <person name="Haridas S."/>
            <person name="Albert R."/>
            <person name="Binder M."/>
            <person name="Bloem J."/>
            <person name="Labutti K."/>
            <person name="Salamov A."/>
            <person name="Andreopoulos B."/>
            <person name="Baker S."/>
            <person name="Barry K."/>
            <person name="Bills G."/>
            <person name="Bluhm B."/>
            <person name="Cannon C."/>
            <person name="Castanera R."/>
            <person name="Culley D."/>
            <person name="Daum C."/>
            <person name="Ezra D."/>
            <person name="Gonzalez J."/>
            <person name="Henrissat B."/>
            <person name="Kuo A."/>
            <person name="Liang C."/>
            <person name="Lipzen A."/>
            <person name="Lutzoni F."/>
            <person name="Magnuson J."/>
            <person name="Mondo S."/>
            <person name="Nolan M."/>
            <person name="Ohm R."/>
            <person name="Pangilinan J."/>
            <person name="Park H.-J."/>
            <person name="Ramirez L."/>
            <person name="Alfaro M."/>
            <person name="Sun H."/>
            <person name="Tritt A."/>
            <person name="Yoshinaga Y."/>
            <person name="Zwiers L.-H."/>
            <person name="Turgeon B."/>
            <person name="Goodwin S."/>
            <person name="Spatafora J."/>
            <person name="Crous P."/>
            <person name="Grigoriev I."/>
        </authorList>
    </citation>
    <scope>NUCLEOTIDE SEQUENCE</scope>
    <source>
        <strain evidence="4">CBS 269.34</strain>
    </source>
</reference>
<gene>
    <name evidence="4" type="ORF">BU16DRAFT_148877</name>
</gene>
<dbReference type="InterPro" id="IPR012171">
    <property type="entry name" value="Fatty_acid_desaturase"/>
</dbReference>
<feature type="domain" description="Fatty acid desaturase" evidence="3">
    <location>
        <begin position="62"/>
        <end position="341"/>
    </location>
</feature>
<dbReference type="Proteomes" id="UP000799750">
    <property type="component" value="Unassembled WGS sequence"/>
</dbReference>
<dbReference type="Pfam" id="PF00487">
    <property type="entry name" value="FA_desaturase"/>
    <property type="match status" value="1"/>
</dbReference>
<dbReference type="GO" id="GO:0016491">
    <property type="term" value="F:oxidoreductase activity"/>
    <property type="evidence" value="ECO:0007669"/>
    <property type="project" value="InterPro"/>
</dbReference>
<keyword evidence="2" id="KW-1133">Transmembrane helix</keyword>
<accession>A0A6A6QFQ7</accession>
<dbReference type="AlphaFoldDB" id="A0A6A6QFQ7"/>
<organism evidence="4 5">
    <name type="scientific">Lophium mytilinum</name>
    <dbReference type="NCBI Taxonomy" id="390894"/>
    <lineage>
        <taxon>Eukaryota</taxon>
        <taxon>Fungi</taxon>
        <taxon>Dikarya</taxon>
        <taxon>Ascomycota</taxon>
        <taxon>Pezizomycotina</taxon>
        <taxon>Dothideomycetes</taxon>
        <taxon>Pleosporomycetidae</taxon>
        <taxon>Mytilinidiales</taxon>
        <taxon>Mytilinidiaceae</taxon>
        <taxon>Lophium</taxon>
    </lineage>
</organism>
<feature type="region of interest" description="Disordered" evidence="1">
    <location>
        <begin position="383"/>
        <end position="421"/>
    </location>
</feature>
<sequence length="421" mass="47357">MQDVNILELRRAIPDYCFKASTARSLSYVARDIFLAGSLAYLALYTIPTYTTSSSLPRFLAWQLYGFCQGLVGTGIWILAHECGHGAFSASTRLNNVVGWALHSSLLVPFFSWKFTHHQHHQFTGHMSKDTAFVPVREEEPISDFAAAMESLEDMTEDAPIVACLRLIFAQTLGWPLYLIFQITAGKGSDIHKGNRKTTWYNKSHFAPGGVLFTAQQWKYIFASDVGLGLTFAALWVLKERMGWAMVWNLYGLPYMWVHHWLVAITYLHHTHADLPHFEADSWTFARGATSTVDRDMGFIDRHLFHGIIGTHVCHHLFPRIPFYYAEDATAAIVPVLGAAYHKDSTPFMLSLWRTFTTCRWVTPVTLPDGQGTMRVWTTKRATPAVGAKPKPSASGISNLKKRRESMTASAQTVRPVVIKG</sequence>
<feature type="transmembrane region" description="Helical" evidence="2">
    <location>
        <begin position="59"/>
        <end position="80"/>
    </location>
</feature>